<evidence type="ECO:0000256" key="2">
    <source>
        <dbReference type="ARBA" id="ARBA00006529"/>
    </source>
</evidence>
<keyword evidence="4" id="KW-0728">SH3 domain</keyword>
<dbReference type="Pfam" id="PF07714">
    <property type="entry name" value="PK_Tyr_Ser-Thr"/>
    <property type="match status" value="1"/>
</dbReference>
<comment type="catalytic activity">
    <reaction evidence="11">
        <text>L-threonyl-[protein] + ATP = O-phospho-L-threonyl-[protein] + ADP + H(+)</text>
        <dbReference type="Rhea" id="RHEA:46608"/>
        <dbReference type="Rhea" id="RHEA-COMP:11060"/>
        <dbReference type="Rhea" id="RHEA-COMP:11605"/>
        <dbReference type="ChEBI" id="CHEBI:15378"/>
        <dbReference type="ChEBI" id="CHEBI:30013"/>
        <dbReference type="ChEBI" id="CHEBI:30616"/>
        <dbReference type="ChEBI" id="CHEBI:61977"/>
        <dbReference type="ChEBI" id="CHEBI:456216"/>
        <dbReference type="EC" id="2.7.11.25"/>
    </reaction>
</comment>
<dbReference type="eggNOG" id="KOG0192">
    <property type="taxonomic scope" value="Eukaryota"/>
</dbReference>
<proteinExistence type="inferred from homology"/>
<dbReference type="SUPFAM" id="SSF56112">
    <property type="entry name" value="Protein kinase-like (PK-like)"/>
    <property type="match status" value="1"/>
</dbReference>
<feature type="region of interest" description="Disordered" evidence="14">
    <location>
        <begin position="371"/>
        <end position="594"/>
    </location>
</feature>
<dbReference type="InterPro" id="IPR011009">
    <property type="entry name" value="Kinase-like_dom_sf"/>
</dbReference>
<dbReference type="FunFam" id="1.10.510.10:FF:000076">
    <property type="entry name" value="Mitogen-activated protein kinase kinase kinase"/>
    <property type="match status" value="1"/>
</dbReference>
<evidence type="ECO:0000256" key="4">
    <source>
        <dbReference type="ARBA" id="ARBA00022443"/>
    </source>
</evidence>
<evidence type="ECO:0000256" key="1">
    <source>
        <dbReference type="ARBA" id="ARBA00001946"/>
    </source>
</evidence>
<accession>G3HNQ1</accession>
<evidence type="ECO:0000256" key="13">
    <source>
        <dbReference type="SAM" id="Coils"/>
    </source>
</evidence>
<dbReference type="InterPro" id="IPR001245">
    <property type="entry name" value="Ser-Thr/Tyr_kinase_cat_dom"/>
</dbReference>
<evidence type="ECO:0000313" key="17">
    <source>
        <dbReference type="Proteomes" id="UP000001075"/>
    </source>
</evidence>
<dbReference type="Proteomes" id="UP000001075">
    <property type="component" value="Unassembled WGS sequence"/>
</dbReference>
<dbReference type="GO" id="GO:0043065">
    <property type="term" value="P:positive regulation of apoptotic process"/>
    <property type="evidence" value="ECO:0007669"/>
    <property type="project" value="TreeGrafter"/>
</dbReference>
<feature type="compositionally biased region" description="Pro residues" evidence="14">
    <location>
        <begin position="553"/>
        <end position="567"/>
    </location>
</feature>
<evidence type="ECO:0000259" key="15">
    <source>
        <dbReference type="PROSITE" id="PS50011"/>
    </source>
</evidence>
<dbReference type="EC" id="2.7.11.25" evidence="3"/>
<evidence type="ECO:0000256" key="7">
    <source>
        <dbReference type="ARBA" id="ARBA00022737"/>
    </source>
</evidence>
<name>G3HNQ1_CRIGR</name>
<dbReference type="Gene3D" id="1.10.510.10">
    <property type="entry name" value="Transferase(Phosphotransferase) domain 1"/>
    <property type="match status" value="1"/>
</dbReference>
<keyword evidence="7" id="KW-0677">Repeat</keyword>
<evidence type="ECO:0000256" key="14">
    <source>
        <dbReference type="SAM" id="MobiDB-lite"/>
    </source>
</evidence>
<keyword evidence="13" id="KW-0175">Coiled coil</keyword>
<dbReference type="PRINTS" id="PR00109">
    <property type="entry name" value="TYRKINASE"/>
</dbReference>
<feature type="compositionally biased region" description="Low complexity" evidence="14">
    <location>
        <begin position="382"/>
        <end position="392"/>
    </location>
</feature>
<keyword evidence="9 16" id="KW-0418">Kinase</keyword>
<evidence type="ECO:0000256" key="3">
    <source>
        <dbReference type="ARBA" id="ARBA00012406"/>
    </source>
</evidence>
<dbReference type="Gene3D" id="3.30.200.20">
    <property type="entry name" value="Phosphorylase Kinase, domain 1"/>
    <property type="match status" value="1"/>
</dbReference>
<dbReference type="InterPro" id="IPR008271">
    <property type="entry name" value="Ser/Thr_kinase_AS"/>
</dbReference>
<keyword evidence="5" id="KW-0723">Serine/threonine-protein kinase</keyword>
<feature type="non-terminal residue" evidence="16">
    <location>
        <position position="1"/>
    </location>
</feature>
<dbReference type="SMART" id="SM00220">
    <property type="entry name" value="S_TKc"/>
    <property type="match status" value="1"/>
</dbReference>
<keyword evidence="8" id="KW-0547">Nucleotide-binding</keyword>
<gene>
    <name evidence="16" type="ORF">I79_012394</name>
</gene>
<keyword evidence="6" id="KW-0808">Transferase</keyword>
<evidence type="ECO:0000256" key="6">
    <source>
        <dbReference type="ARBA" id="ARBA00022679"/>
    </source>
</evidence>
<dbReference type="InParanoid" id="G3HNQ1"/>
<reference evidence="17" key="1">
    <citation type="journal article" date="2011" name="Nat. Biotechnol.">
        <title>The genomic sequence of the Chinese hamster ovary (CHO)-K1 cell line.</title>
        <authorList>
            <person name="Xu X."/>
            <person name="Nagarajan H."/>
            <person name="Lewis N.E."/>
            <person name="Pan S."/>
            <person name="Cai Z."/>
            <person name="Liu X."/>
            <person name="Chen W."/>
            <person name="Xie M."/>
            <person name="Wang W."/>
            <person name="Hammond S."/>
            <person name="Andersen M.R."/>
            <person name="Neff N."/>
            <person name="Passarelli B."/>
            <person name="Koh W."/>
            <person name="Fan H.C."/>
            <person name="Wang J."/>
            <person name="Gui Y."/>
            <person name="Lee K.H."/>
            <person name="Betenbaugh M.J."/>
            <person name="Quake S.R."/>
            <person name="Famili I."/>
            <person name="Palsson B.O."/>
            <person name="Wang J."/>
        </authorList>
    </citation>
    <scope>NUCLEOTIDE SEQUENCE [LARGE SCALE GENOMIC DNA]</scope>
    <source>
        <strain evidence="17">CHO K1 cell line</strain>
    </source>
</reference>
<dbReference type="PANTHER" id="PTHR44329:SF39">
    <property type="entry name" value="MITOGEN-ACTIVATED PROTEIN KINASE KINASE KINASE 10"/>
    <property type="match status" value="1"/>
</dbReference>
<comment type="cofactor">
    <cofactor evidence="1">
        <name>Mg(2+)</name>
        <dbReference type="ChEBI" id="CHEBI:18420"/>
    </cofactor>
</comment>
<comment type="similarity">
    <text evidence="2">Belongs to the protein kinase superfamily. STE Ser/Thr protein kinase family. MAP kinase kinase kinase subfamily.</text>
</comment>
<dbReference type="PROSITE" id="PS50011">
    <property type="entry name" value="PROTEIN_KINASE_DOM"/>
    <property type="match status" value="1"/>
</dbReference>
<feature type="coiled-coil region" evidence="13">
    <location>
        <begin position="272"/>
        <end position="325"/>
    </location>
</feature>
<dbReference type="PANTHER" id="PTHR44329">
    <property type="entry name" value="SERINE/THREONINE-PROTEIN KINASE TNNI3K-RELATED"/>
    <property type="match status" value="1"/>
</dbReference>
<keyword evidence="10" id="KW-0067">ATP-binding</keyword>
<evidence type="ECO:0000256" key="11">
    <source>
        <dbReference type="ARBA" id="ARBA00047559"/>
    </source>
</evidence>
<sequence length="594" mass="66301">EEVAVKAARLDPERDPAVTAEQVRQEARLFGALQHPNIIALRGACLSPPNLCLVMEYARGGALSRVLAGRRVPPHVLVNWAVQVARGMNYLHNDAPVPIIHRDLKSINILILEAIENHNLADTVLKITDFGLAREWHKTTKMSAAGTYAWMAPEVIRLSLFSKSSDVWSFGVLLWELLTGEVPYRQIDALAVAYGVAMNKLTLPIPSTCPEPFARLLEECWDPDPHGRPDFGSILKQLEVIEQSALFQMPLESFHSLQEDWKLEIQHMFDDLRTKEKELRSREEELLRAAQEQRFQEEQLRRREQELAEREMDIVERELHLLMSQLSQEKPRVRKRKGTFKRSRLLKLREGSSHISLPSGFEHKITVQASPTLDKRKGSDGASPPASPSIIPRLRAIRLTPMDCGGSSGGGTWSRSGPPKKEELVGGKKKGRTWGPSSTLQKERAGGEERLKALGEGCKQWSSSAPNLGKSPKHTPMAPGFASLNEMGPRDPLDFPRLPDPQALFPTRRRPLEFPGRPTTLTFAPRPRPAASRPRLDPWKLVSFGRTLSISPPSRPDTPESPGPPSVQPTLLDMDMEGQSQDNTVPLCGAYGSH</sequence>
<evidence type="ECO:0000256" key="10">
    <source>
        <dbReference type="ARBA" id="ARBA00022840"/>
    </source>
</evidence>
<feature type="compositionally biased region" description="Basic and acidic residues" evidence="14">
    <location>
        <begin position="441"/>
        <end position="453"/>
    </location>
</feature>
<dbReference type="InterPro" id="IPR051681">
    <property type="entry name" value="Ser/Thr_Kinases-Pseudokinases"/>
</dbReference>
<dbReference type="STRING" id="10029.G3HNQ1"/>
<dbReference type="InterPro" id="IPR000719">
    <property type="entry name" value="Prot_kinase_dom"/>
</dbReference>
<dbReference type="EMBL" id="JH000550">
    <property type="protein sequence ID" value="EGW06404.1"/>
    <property type="molecule type" value="Genomic_DNA"/>
</dbReference>
<comment type="catalytic activity">
    <reaction evidence="12">
        <text>L-seryl-[protein] + ATP = O-phospho-L-seryl-[protein] + ADP + H(+)</text>
        <dbReference type="Rhea" id="RHEA:17989"/>
        <dbReference type="Rhea" id="RHEA-COMP:9863"/>
        <dbReference type="Rhea" id="RHEA-COMP:11604"/>
        <dbReference type="ChEBI" id="CHEBI:15378"/>
        <dbReference type="ChEBI" id="CHEBI:29999"/>
        <dbReference type="ChEBI" id="CHEBI:30616"/>
        <dbReference type="ChEBI" id="CHEBI:83421"/>
        <dbReference type="ChEBI" id="CHEBI:456216"/>
        <dbReference type="EC" id="2.7.11.25"/>
    </reaction>
</comment>
<dbReference type="GO" id="GO:0004706">
    <property type="term" value="F:JUN kinase kinase kinase activity"/>
    <property type="evidence" value="ECO:0007669"/>
    <property type="project" value="TreeGrafter"/>
</dbReference>
<protein>
    <recommendedName>
        <fullName evidence="3">mitogen-activated protein kinase kinase kinase</fullName>
        <ecNumber evidence="3">2.7.11.25</ecNumber>
    </recommendedName>
</protein>
<evidence type="ECO:0000313" key="16">
    <source>
        <dbReference type="EMBL" id="EGW06404.1"/>
    </source>
</evidence>
<dbReference type="PROSITE" id="PS00108">
    <property type="entry name" value="PROTEIN_KINASE_ST"/>
    <property type="match status" value="1"/>
</dbReference>
<evidence type="ECO:0000256" key="5">
    <source>
        <dbReference type="ARBA" id="ARBA00022527"/>
    </source>
</evidence>
<feature type="domain" description="Protein kinase" evidence="15">
    <location>
        <begin position="1"/>
        <end position="241"/>
    </location>
</feature>
<evidence type="ECO:0000256" key="12">
    <source>
        <dbReference type="ARBA" id="ARBA00048329"/>
    </source>
</evidence>
<organism evidence="16 17">
    <name type="scientific">Cricetulus griseus</name>
    <name type="common">Chinese hamster</name>
    <name type="synonym">Cricetulus barabensis griseus</name>
    <dbReference type="NCBI Taxonomy" id="10029"/>
    <lineage>
        <taxon>Eukaryota</taxon>
        <taxon>Metazoa</taxon>
        <taxon>Chordata</taxon>
        <taxon>Craniata</taxon>
        <taxon>Vertebrata</taxon>
        <taxon>Euteleostomi</taxon>
        <taxon>Mammalia</taxon>
        <taxon>Eutheria</taxon>
        <taxon>Euarchontoglires</taxon>
        <taxon>Glires</taxon>
        <taxon>Rodentia</taxon>
        <taxon>Myomorpha</taxon>
        <taxon>Muroidea</taxon>
        <taxon>Cricetidae</taxon>
        <taxon>Cricetinae</taxon>
        <taxon>Cricetulus</taxon>
    </lineage>
</organism>
<dbReference type="GO" id="GO:0005524">
    <property type="term" value="F:ATP binding"/>
    <property type="evidence" value="ECO:0007669"/>
    <property type="project" value="UniProtKB-KW"/>
</dbReference>
<dbReference type="AlphaFoldDB" id="G3HNQ1"/>
<dbReference type="FunCoup" id="G3HNQ1">
    <property type="interactions" value="742"/>
</dbReference>
<evidence type="ECO:0000256" key="8">
    <source>
        <dbReference type="ARBA" id="ARBA00022741"/>
    </source>
</evidence>
<evidence type="ECO:0000256" key="9">
    <source>
        <dbReference type="ARBA" id="ARBA00022777"/>
    </source>
</evidence>